<accession>A0AAV5K7I3</accession>
<dbReference type="Proteomes" id="UP001054252">
    <property type="component" value="Unassembled WGS sequence"/>
</dbReference>
<proteinExistence type="predicted"/>
<organism evidence="2 3">
    <name type="scientific">Rubroshorea leprosula</name>
    <dbReference type="NCBI Taxonomy" id="152421"/>
    <lineage>
        <taxon>Eukaryota</taxon>
        <taxon>Viridiplantae</taxon>
        <taxon>Streptophyta</taxon>
        <taxon>Embryophyta</taxon>
        <taxon>Tracheophyta</taxon>
        <taxon>Spermatophyta</taxon>
        <taxon>Magnoliopsida</taxon>
        <taxon>eudicotyledons</taxon>
        <taxon>Gunneridae</taxon>
        <taxon>Pentapetalae</taxon>
        <taxon>rosids</taxon>
        <taxon>malvids</taxon>
        <taxon>Malvales</taxon>
        <taxon>Dipterocarpaceae</taxon>
        <taxon>Rubroshorea</taxon>
    </lineage>
</organism>
<keyword evidence="3" id="KW-1185">Reference proteome</keyword>
<reference evidence="2 3" key="1">
    <citation type="journal article" date="2021" name="Commun. Biol.">
        <title>The genome of Shorea leprosula (Dipterocarpaceae) highlights the ecological relevance of drought in aseasonal tropical rainforests.</title>
        <authorList>
            <person name="Ng K.K.S."/>
            <person name="Kobayashi M.J."/>
            <person name="Fawcett J.A."/>
            <person name="Hatakeyama M."/>
            <person name="Paape T."/>
            <person name="Ng C.H."/>
            <person name="Ang C.C."/>
            <person name="Tnah L.H."/>
            <person name="Lee C.T."/>
            <person name="Nishiyama T."/>
            <person name="Sese J."/>
            <person name="O'Brien M.J."/>
            <person name="Copetti D."/>
            <person name="Mohd Noor M.I."/>
            <person name="Ong R.C."/>
            <person name="Putra M."/>
            <person name="Sireger I.Z."/>
            <person name="Indrioko S."/>
            <person name="Kosugi Y."/>
            <person name="Izuno A."/>
            <person name="Isagi Y."/>
            <person name="Lee S.L."/>
            <person name="Shimizu K.K."/>
        </authorList>
    </citation>
    <scope>NUCLEOTIDE SEQUENCE [LARGE SCALE GENOMIC DNA]</scope>
    <source>
        <strain evidence="2">214</strain>
    </source>
</reference>
<name>A0AAV5K7I3_9ROSI</name>
<evidence type="ECO:0000313" key="2">
    <source>
        <dbReference type="EMBL" id="GKV19758.1"/>
    </source>
</evidence>
<evidence type="ECO:0000313" key="3">
    <source>
        <dbReference type="Proteomes" id="UP001054252"/>
    </source>
</evidence>
<comment type="caution">
    <text evidence="2">The sequence shown here is derived from an EMBL/GenBank/DDBJ whole genome shotgun (WGS) entry which is preliminary data.</text>
</comment>
<protein>
    <submittedName>
        <fullName evidence="2">Uncharacterized protein</fullName>
    </submittedName>
</protein>
<feature type="compositionally biased region" description="Basic and acidic residues" evidence="1">
    <location>
        <begin position="71"/>
        <end position="82"/>
    </location>
</feature>
<feature type="region of interest" description="Disordered" evidence="1">
    <location>
        <begin position="71"/>
        <end position="95"/>
    </location>
</feature>
<dbReference type="AlphaFoldDB" id="A0AAV5K7I3"/>
<evidence type="ECO:0000256" key="1">
    <source>
        <dbReference type="SAM" id="MobiDB-lite"/>
    </source>
</evidence>
<gene>
    <name evidence="2" type="ORF">SLEP1_g29981</name>
</gene>
<dbReference type="EMBL" id="BPVZ01000053">
    <property type="protein sequence ID" value="GKV19758.1"/>
    <property type="molecule type" value="Genomic_DNA"/>
</dbReference>
<sequence length="95" mass="11370">MSDEIWEKLKYKWTEDPQFNARREQAKLNRAKGLRVTHTGGSMDYDDFVRKLKKKNPEHRDPSFVNVIRAEKMHHPKEKDKMPTYIDEQAQQGKI</sequence>